<dbReference type="Proteomes" id="UP000006671">
    <property type="component" value="Unassembled WGS sequence"/>
</dbReference>
<dbReference type="InterPro" id="IPR022542">
    <property type="entry name" value="FOCAD/RST1_DUF3730"/>
</dbReference>
<dbReference type="SUPFAM" id="SSF48371">
    <property type="entry name" value="ARM repeat"/>
    <property type="match status" value="1"/>
</dbReference>
<feature type="domain" description="DUF3730" evidence="1">
    <location>
        <begin position="662"/>
        <end position="920"/>
    </location>
</feature>
<dbReference type="PANTHER" id="PTHR16212:SF4">
    <property type="entry name" value="FOCADHESIN"/>
    <property type="match status" value="1"/>
</dbReference>
<reference evidence="2 3" key="1">
    <citation type="journal article" date="2010" name="Cell">
        <title>The genome of Naegleria gruberi illuminates early eukaryotic versatility.</title>
        <authorList>
            <person name="Fritz-Laylin L.K."/>
            <person name="Prochnik S.E."/>
            <person name="Ginger M.L."/>
            <person name="Dacks J.B."/>
            <person name="Carpenter M.L."/>
            <person name="Field M.C."/>
            <person name="Kuo A."/>
            <person name="Paredez A."/>
            <person name="Chapman J."/>
            <person name="Pham J."/>
            <person name="Shu S."/>
            <person name="Neupane R."/>
            <person name="Cipriano M."/>
            <person name="Mancuso J."/>
            <person name="Tu H."/>
            <person name="Salamov A."/>
            <person name="Lindquist E."/>
            <person name="Shapiro H."/>
            <person name="Lucas S."/>
            <person name="Grigoriev I.V."/>
            <person name="Cande W.Z."/>
            <person name="Fulton C."/>
            <person name="Rokhsar D.S."/>
            <person name="Dawson S.C."/>
        </authorList>
    </citation>
    <scope>NUCLEOTIDE SEQUENCE [LARGE SCALE GENOMIC DNA]</scope>
    <source>
        <strain evidence="2 3">NEG-M</strain>
    </source>
</reference>
<gene>
    <name evidence="2" type="ORF">NAEGRDRAFT_78887</name>
</gene>
<evidence type="ECO:0000259" key="1">
    <source>
        <dbReference type="Pfam" id="PF12530"/>
    </source>
</evidence>
<accession>D2V7F2</accession>
<evidence type="ECO:0000313" key="2">
    <source>
        <dbReference type="EMBL" id="EFC47367.1"/>
    </source>
</evidence>
<organism evidence="3">
    <name type="scientific">Naegleria gruberi</name>
    <name type="common">Amoeba</name>
    <dbReference type="NCBI Taxonomy" id="5762"/>
    <lineage>
        <taxon>Eukaryota</taxon>
        <taxon>Discoba</taxon>
        <taxon>Heterolobosea</taxon>
        <taxon>Tetramitia</taxon>
        <taxon>Eutetramitia</taxon>
        <taxon>Vahlkampfiidae</taxon>
        <taxon>Naegleria</taxon>
    </lineage>
</organism>
<dbReference type="GeneID" id="8861434"/>
<dbReference type="OrthoDB" id="6125419at2759"/>
<proteinExistence type="predicted"/>
<dbReference type="EMBL" id="GG738855">
    <property type="protein sequence ID" value="EFC47367.1"/>
    <property type="molecule type" value="Genomic_DNA"/>
</dbReference>
<dbReference type="GO" id="GO:0060147">
    <property type="term" value="P:regulation of post-transcriptional gene silencing"/>
    <property type="evidence" value="ECO:0007669"/>
    <property type="project" value="InterPro"/>
</dbReference>
<name>D2V7F2_NAEGR</name>
<keyword evidence="3" id="KW-1185">Reference proteome</keyword>
<dbReference type="PANTHER" id="PTHR16212">
    <property type="entry name" value="FOCADHESIN FAMILY MEMBER"/>
    <property type="match status" value="1"/>
</dbReference>
<dbReference type="OMA" id="NRNECLV"/>
<dbReference type="KEGG" id="ngr:NAEGRDRAFT_78887"/>
<protein>
    <recommendedName>
        <fullName evidence="1">DUF3730 domain-containing protein</fullName>
    </recommendedName>
</protein>
<dbReference type="Pfam" id="PF12530">
    <property type="entry name" value="DUF3730"/>
    <property type="match status" value="1"/>
</dbReference>
<dbReference type="RefSeq" id="XP_002680111.1">
    <property type="nucleotide sequence ID" value="XM_002680065.1"/>
</dbReference>
<dbReference type="VEuPathDB" id="AmoebaDB:NAEGRDRAFT_78887"/>
<dbReference type="STRING" id="5762.D2V7F2"/>
<dbReference type="InterPro" id="IPR016024">
    <property type="entry name" value="ARM-type_fold"/>
</dbReference>
<sequence length="2108" mass="240021">MQSQSSNKQSLAIANALKDKLASGESIVQRQAINGLYVEIKNPNTPASMANDIVQLLITNIRNKKSNRTIATTCLDVIVKIFTELDIKAHQQIKDIPVQNVMDQLIKFSIQIHPALIPHLTRSILNIYLGKFNDGVVNHKQSKEPSKLCSLLTSSSAGSPLVMLVQNRNECLVEILNQVFTSLTRSDSHQFSKLFRFFSPLFAHFFTNRKLIHEEGQQDLPTNLSSNIVSSQDDLFAENDEDSTPINQMRGTLLRNDIMNATHLKMKLLNELKAIILYKIEKSYSLQASDSDSDKKLRANLIKQGYSIVLYLVHFLPSFEVDLNSDVVASCFAPLKIILDLVLQFEEIFATIEEEEAEFCEDYLSHIGNEFEQISLIRSMVYRYIMSIYKEITHYQIDIEMYFNYLFDICKNSLEHFVEFIPIICNSILSSETELESDSWLKVLKQLVFLLVENEESFEEFFDSLNSQHRESAFSKCSHLVVVCSNLLYSLTVLLHVVTSGLSSENKTLASVCIQKIEQYLADKFTNEQEMEEEEEVEEVTSQQDATFGKLFDILPIFQRYDLSLLSCHYRLVGKMLSSSGDRVNVRAEYCAQWSSSLPSLLSKDSKTIYSATGLCCSIGMVLILSRNQFTPSDSLRTVILSAIESITSDILSLKGGLLLQPLIFYELPKEENPSFKTSMMQLLPKLGTKNDINVTPIVKLLTNMTFNKDLLPTVLRLFTELWKQNEKFFTKLKGFLFSFSKYIQSDSNTQIVQVDNYDHLNNFDLETRLAISCSVYEICSRKIEKGAELLPLVTRILCQENNSQVLCYALKSMAILTRNRVVDFYTVWYKVIRQNIVNNSKQSADVLREMCLLFQCTVEPISYESLTDHQKKAKEEDEYNLFVDFESIYKNEVKEIMDILWIHTMDSDESVRCAAFETLGMYPLHTLLYAFKEEESDDEQEPQPVGSEVLDQREENIFAKQEIRRGWLLLLCEALIKRLQKETSLRVLTSATPIIQYILKAELRKPKNTSIVSKDKKASSQSIGLTSFDKFDSLADFAVKQFESKKNMQVTASAVLWQGNLAKVKTPIPETEAFKRLLNDLAMDIVVGSSPEDFFSQLILTQGFYSLARDYYNIAVETSREKESQTHFDTAFETTFSTIKTSIEQSSVPSTTGNYILAMAGLCLALPINAHHHVLKIIEIVKKKLSSSLEAQEDVKYACNMVLASASFELHIFSQLFDLSSLLIAQLHSMINENSTHDVSSASSAISLGVIARNLCLSKTDNYEKGLYLLRHIANNLFSLCFKTERQLFEITEDLSSHKTAFKNVSKANLNWKQKSNLLFGIVQVADTLVRVGEEEKAKLILQELKKEKSIIDDFTKDPKSVDSAILDLCVPSCMIIGQLVLSFYHDGSFGAEEVIEYLQMYEELFNKLQGKSLAVYLKLYMYTSIGYGTLLFGALCETIRKGEEETEHGKQFRRLYLEKFANLIQQYEDEYAESDLSQYQIGTLLFIACLLGADLYTPITKSKVDDSDVFGLNSSEKRPLSIATLRSIFFNKVLMPKNSVKKLAGRAIDIFKSSSTEPKLSIKVRKYASFFVGMFSSIYRTDDNILESSDRIPVKYLSESGLVIYLVQKLTKEDSTVDLLRENISLHNLLLTEKLPKITWSKVIQNVFRLSTSSNEDIAHEVQKNCIRMFCKDAQGTTSSSNSISAISSLCESHSFLSLSHTVQMEFAEIFPQLIAIFPPSRTCSLIDDWVKHTFTTRELDERILFTALRKISKCEVKSNMQNVKKYVEEEILEIIESQMASLLSENKESLINILNKNEGSSLDPFTVNISVQSGKRVLDMVELFSRVFIENRLESHKLLTQNTLSEDSNRMLLNLLLRCQYTKITNDISTLKIVRQVAVKGFTNQDSQQHVDNILSSILTWIISEILSKGDAISSSNKCKFIQDTIDMLSFVFNDLESVYFGSSTNKIPFALENLRRALLFLSSNSLILGATDIYAIHHSHDLFFSNNPIEIDSEYLNMNLLIHGLASSFKNRHFDYSTEHSLMSRLYSVLANFTVASNNNDKVKQNNSKYELSKKTLERLLFQFIVPLLIQIKVFREDQNVSLTQVSTILEHHALKICTKLQQH</sequence>
<dbReference type="InParanoid" id="D2V7F2"/>
<evidence type="ECO:0000313" key="3">
    <source>
        <dbReference type="Proteomes" id="UP000006671"/>
    </source>
</evidence>
<dbReference type="InterPro" id="IPR045163">
    <property type="entry name" value="Focadhesin/RST1"/>
</dbReference>